<keyword evidence="3 5" id="KW-1133">Transmembrane helix</keyword>
<dbReference type="PANTHER" id="PTHR31465:SF17">
    <property type="entry name" value="DOMAIN PROTEIN, PUTATIVE (AFU_ORTHOLOGUE AFUA_5G09900)-RELATED"/>
    <property type="match status" value="1"/>
</dbReference>
<dbReference type="Pfam" id="PF04479">
    <property type="entry name" value="RTA1"/>
    <property type="match status" value="1"/>
</dbReference>
<dbReference type="RefSeq" id="XP_046073383.1">
    <property type="nucleotide sequence ID" value="XM_046221768.1"/>
</dbReference>
<feature type="transmembrane region" description="Helical" evidence="5">
    <location>
        <begin position="126"/>
        <end position="149"/>
    </location>
</feature>
<dbReference type="Proteomes" id="UP001201262">
    <property type="component" value="Unassembled WGS sequence"/>
</dbReference>
<proteinExistence type="predicted"/>
<feature type="transmembrane region" description="Helical" evidence="5">
    <location>
        <begin position="161"/>
        <end position="182"/>
    </location>
</feature>
<sequence length="307" mass="34508">MDFVFHNGTNGSSPYVEFYPYNPSAPAGYAFMAIFGVLTIVHFVLMFPFRAAYFIPLVLGGICETFGYYGRAWSHNNRTKIGSWALQEMLILCAPALVAATIYMTLARVIRACDAEHMSSIRTKWLTFIFVLNDIICFCTQIGGAGVQITGDAKVMSIGRHVVLGGLIFSLVIFGLFVLVALKFHRRLAASPTNIVIQTPEVSWKRYMWVMYAACLALSIRNLFRTIQFGTAKGISSGQKKDPLGQYEVFIYVFDAFLMVIVILTLSIYHPGLLIKKWRWSSRSGDFMKYGRMESNEISETLALTSR</sequence>
<feature type="transmembrane region" description="Helical" evidence="5">
    <location>
        <begin position="249"/>
        <end position="269"/>
    </location>
</feature>
<dbReference type="EMBL" id="JAJTJA010000005">
    <property type="protein sequence ID" value="KAH8698919.1"/>
    <property type="molecule type" value="Genomic_DNA"/>
</dbReference>
<dbReference type="InterPro" id="IPR007568">
    <property type="entry name" value="RTA1"/>
</dbReference>
<evidence type="ECO:0000256" key="2">
    <source>
        <dbReference type="ARBA" id="ARBA00022692"/>
    </source>
</evidence>
<comment type="caution">
    <text evidence="6">The sequence shown here is derived from an EMBL/GenBank/DDBJ whole genome shotgun (WGS) entry which is preliminary data.</text>
</comment>
<evidence type="ECO:0000256" key="1">
    <source>
        <dbReference type="ARBA" id="ARBA00004141"/>
    </source>
</evidence>
<keyword evidence="7" id="KW-1185">Reference proteome</keyword>
<name>A0AAD4KUZ7_9EURO</name>
<keyword evidence="2 5" id="KW-0812">Transmembrane</keyword>
<feature type="transmembrane region" description="Helical" evidence="5">
    <location>
        <begin position="207"/>
        <end position="224"/>
    </location>
</feature>
<evidence type="ECO:0000256" key="3">
    <source>
        <dbReference type="ARBA" id="ARBA00022989"/>
    </source>
</evidence>
<protein>
    <submittedName>
        <fullName evidence="6">RTA1 like protein-domain-containing protein</fullName>
    </submittedName>
</protein>
<dbReference type="PANTHER" id="PTHR31465">
    <property type="entry name" value="PROTEIN RTA1-RELATED"/>
    <property type="match status" value="1"/>
</dbReference>
<accession>A0AAD4KUZ7</accession>
<organism evidence="6 7">
    <name type="scientific">Talaromyces proteolyticus</name>
    <dbReference type="NCBI Taxonomy" id="1131652"/>
    <lineage>
        <taxon>Eukaryota</taxon>
        <taxon>Fungi</taxon>
        <taxon>Dikarya</taxon>
        <taxon>Ascomycota</taxon>
        <taxon>Pezizomycotina</taxon>
        <taxon>Eurotiomycetes</taxon>
        <taxon>Eurotiomycetidae</taxon>
        <taxon>Eurotiales</taxon>
        <taxon>Trichocomaceae</taxon>
        <taxon>Talaromyces</taxon>
        <taxon>Talaromyces sect. Bacilispori</taxon>
    </lineage>
</organism>
<feature type="transmembrane region" description="Helical" evidence="5">
    <location>
        <begin position="52"/>
        <end position="69"/>
    </location>
</feature>
<evidence type="ECO:0000256" key="4">
    <source>
        <dbReference type="ARBA" id="ARBA00023136"/>
    </source>
</evidence>
<reference evidence="6" key="1">
    <citation type="submission" date="2021-12" db="EMBL/GenBank/DDBJ databases">
        <title>Convergent genome expansion in fungi linked to evolution of root-endophyte symbiosis.</title>
        <authorList>
            <consortium name="DOE Joint Genome Institute"/>
            <person name="Ke Y.-H."/>
            <person name="Bonito G."/>
            <person name="Liao H.-L."/>
            <person name="Looney B."/>
            <person name="Rojas-Flechas A."/>
            <person name="Nash J."/>
            <person name="Hameed K."/>
            <person name="Schadt C."/>
            <person name="Martin F."/>
            <person name="Crous P.W."/>
            <person name="Miettinen O."/>
            <person name="Magnuson J.K."/>
            <person name="Labbe J."/>
            <person name="Jacobson D."/>
            <person name="Doktycz M.J."/>
            <person name="Veneault-Fourrey C."/>
            <person name="Kuo A."/>
            <person name="Mondo S."/>
            <person name="Calhoun S."/>
            <person name="Riley R."/>
            <person name="Ohm R."/>
            <person name="LaButti K."/>
            <person name="Andreopoulos B."/>
            <person name="Pangilinan J."/>
            <person name="Nolan M."/>
            <person name="Tritt A."/>
            <person name="Clum A."/>
            <person name="Lipzen A."/>
            <person name="Daum C."/>
            <person name="Barry K."/>
            <person name="Grigoriev I.V."/>
            <person name="Vilgalys R."/>
        </authorList>
    </citation>
    <scope>NUCLEOTIDE SEQUENCE</scope>
    <source>
        <strain evidence="6">PMI_201</strain>
    </source>
</reference>
<feature type="transmembrane region" description="Helical" evidence="5">
    <location>
        <begin position="89"/>
        <end position="106"/>
    </location>
</feature>
<evidence type="ECO:0000313" key="7">
    <source>
        <dbReference type="Proteomes" id="UP001201262"/>
    </source>
</evidence>
<dbReference type="AlphaFoldDB" id="A0AAD4KUZ7"/>
<keyword evidence="4 5" id="KW-0472">Membrane</keyword>
<gene>
    <name evidence="6" type="ORF">BGW36DRAFT_448990</name>
</gene>
<feature type="transmembrane region" description="Helical" evidence="5">
    <location>
        <begin position="27"/>
        <end position="45"/>
    </location>
</feature>
<comment type="subcellular location">
    <subcellularLocation>
        <location evidence="1">Membrane</location>
        <topology evidence="1">Multi-pass membrane protein</topology>
    </subcellularLocation>
</comment>
<evidence type="ECO:0000256" key="5">
    <source>
        <dbReference type="SAM" id="Phobius"/>
    </source>
</evidence>
<dbReference type="GeneID" id="70252055"/>
<dbReference type="GO" id="GO:0016020">
    <property type="term" value="C:membrane"/>
    <property type="evidence" value="ECO:0007669"/>
    <property type="project" value="UniProtKB-SubCell"/>
</dbReference>
<evidence type="ECO:0000313" key="6">
    <source>
        <dbReference type="EMBL" id="KAH8698919.1"/>
    </source>
</evidence>